<keyword evidence="3" id="KW-1185">Reference proteome</keyword>
<dbReference type="Proteomes" id="UP000006038">
    <property type="component" value="Chromosome 8"/>
</dbReference>
<evidence type="ECO:0000313" key="2">
    <source>
        <dbReference type="EnsemblPlants" id="OB08G28420.1"/>
    </source>
</evidence>
<sequence length="133" mass="14725">MEVSTVVYGPQGSKAATGKQRQQQFAGFAPLEMELSVASGLREDGRCEGGSSKNQRRSTRQADHWKLMQASEYQNSMEAMDGRQSPMQDEVLTVTTQSWKKSRRTAGMVTTVSLIFLDTSYRTIDSSLGHDAL</sequence>
<dbReference type="Gramene" id="OB08G28420.1">
    <property type="protein sequence ID" value="OB08G28420.1"/>
    <property type="gene ID" value="OB08G28420"/>
</dbReference>
<accession>J3MUR1</accession>
<evidence type="ECO:0000313" key="3">
    <source>
        <dbReference type="Proteomes" id="UP000006038"/>
    </source>
</evidence>
<dbReference type="HOGENOM" id="CLU_1909903_0_0_1"/>
<organism evidence="2">
    <name type="scientific">Oryza brachyantha</name>
    <name type="common">malo sina</name>
    <dbReference type="NCBI Taxonomy" id="4533"/>
    <lineage>
        <taxon>Eukaryota</taxon>
        <taxon>Viridiplantae</taxon>
        <taxon>Streptophyta</taxon>
        <taxon>Embryophyta</taxon>
        <taxon>Tracheophyta</taxon>
        <taxon>Spermatophyta</taxon>
        <taxon>Magnoliopsida</taxon>
        <taxon>Liliopsida</taxon>
        <taxon>Poales</taxon>
        <taxon>Poaceae</taxon>
        <taxon>BOP clade</taxon>
        <taxon>Oryzoideae</taxon>
        <taxon>Oryzeae</taxon>
        <taxon>Oryzinae</taxon>
        <taxon>Oryza</taxon>
    </lineage>
</organism>
<evidence type="ECO:0000256" key="1">
    <source>
        <dbReference type="SAM" id="MobiDB-lite"/>
    </source>
</evidence>
<feature type="region of interest" description="Disordered" evidence="1">
    <location>
        <begin position="42"/>
        <end position="62"/>
    </location>
</feature>
<protein>
    <submittedName>
        <fullName evidence="2">Uncharacterized protein</fullName>
    </submittedName>
</protein>
<dbReference type="AlphaFoldDB" id="J3MUR1"/>
<reference evidence="2" key="1">
    <citation type="journal article" date="2013" name="Nat. Commun.">
        <title>Whole-genome sequencing of Oryza brachyantha reveals mechanisms underlying Oryza genome evolution.</title>
        <authorList>
            <person name="Chen J."/>
            <person name="Huang Q."/>
            <person name="Gao D."/>
            <person name="Wang J."/>
            <person name="Lang Y."/>
            <person name="Liu T."/>
            <person name="Li B."/>
            <person name="Bai Z."/>
            <person name="Luis Goicoechea J."/>
            <person name="Liang C."/>
            <person name="Chen C."/>
            <person name="Zhang W."/>
            <person name="Sun S."/>
            <person name="Liao Y."/>
            <person name="Zhang X."/>
            <person name="Yang L."/>
            <person name="Song C."/>
            <person name="Wang M."/>
            <person name="Shi J."/>
            <person name="Liu G."/>
            <person name="Liu J."/>
            <person name="Zhou H."/>
            <person name="Zhou W."/>
            <person name="Yu Q."/>
            <person name="An N."/>
            <person name="Chen Y."/>
            <person name="Cai Q."/>
            <person name="Wang B."/>
            <person name="Liu B."/>
            <person name="Min J."/>
            <person name="Huang Y."/>
            <person name="Wu H."/>
            <person name="Li Z."/>
            <person name="Zhang Y."/>
            <person name="Yin Y."/>
            <person name="Song W."/>
            <person name="Jiang J."/>
            <person name="Jackson S.A."/>
            <person name="Wing R.A."/>
            <person name="Wang J."/>
            <person name="Chen M."/>
        </authorList>
    </citation>
    <scope>NUCLEOTIDE SEQUENCE [LARGE SCALE GENOMIC DNA]</scope>
    <source>
        <strain evidence="2">cv. IRGC 101232</strain>
    </source>
</reference>
<name>J3MUR1_ORYBR</name>
<reference evidence="2" key="2">
    <citation type="submission" date="2013-04" db="UniProtKB">
        <authorList>
            <consortium name="EnsemblPlants"/>
        </authorList>
    </citation>
    <scope>IDENTIFICATION</scope>
</reference>
<dbReference type="EnsemblPlants" id="OB08G28420.1">
    <property type="protein sequence ID" value="OB08G28420.1"/>
    <property type="gene ID" value="OB08G28420"/>
</dbReference>
<feature type="region of interest" description="Disordered" evidence="1">
    <location>
        <begin position="1"/>
        <end position="21"/>
    </location>
</feature>
<proteinExistence type="predicted"/>